<gene>
    <name evidence="7" type="ORF">CEUTPL_LOCUS13301</name>
</gene>
<dbReference type="Proteomes" id="UP001152799">
    <property type="component" value="Chromosome 8"/>
</dbReference>
<evidence type="ECO:0000313" key="7">
    <source>
        <dbReference type="EMBL" id="CAG9772899.1"/>
    </source>
</evidence>
<dbReference type="GO" id="GO:0043296">
    <property type="term" value="C:apical junction complex"/>
    <property type="evidence" value="ECO:0007669"/>
    <property type="project" value="TreeGrafter"/>
</dbReference>
<dbReference type="InterPro" id="IPR038825">
    <property type="entry name" value="Apical_junction"/>
</dbReference>
<feature type="region of interest" description="Disordered" evidence="5">
    <location>
        <begin position="831"/>
        <end position="882"/>
    </location>
</feature>
<feature type="region of interest" description="Disordered" evidence="5">
    <location>
        <begin position="1351"/>
        <end position="1372"/>
    </location>
</feature>
<keyword evidence="2 4" id="KW-0863">Zinc-finger</keyword>
<dbReference type="GO" id="GO:0045216">
    <property type="term" value="P:cell-cell junction organization"/>
    <property type="evidence" value="ECO:0007669"/>
    <property type="project" value="InterPro"/>
</dbReference>
<evidence type="ECO:0000256" key="2">
    <source>
        <dbReference type="ARBA" id="ARBA00022771"/>
    </source>
</evidence>
<feature type="domain" description="MYND-type" evidence="6">
    <location>
        <begin position="1474"/>
        <end position="1518"/>
    </location>
</feature>
<accession>A0A9N9MWH4</accession>
<feature type="compositionally biased region" description="Polar residues" evidence="5">
    <location>
        <begin position="1422"/>
        <end position="1434"/>
    </location>
</feature>
<feature type="compositionally biased region" description="Polar residues" evidence="5">
    <location>
        <begin position="942"/>
        <end position="964"/>
    </location>
</feature>
<dbReference type="InterPro" id="IPR058586">
    <property type="entry name" value="Ajm-1"/>
</dbReference>
<feature type="region of interest" description="Disordered" evidence="5">
    <location>
        <begin position="1214"/>
        <end position="1247"/>
    </location>
</feature>
<feature type="region of interest" description="Disordered" evidence="5">
    <location>
        <begin position="1420"/>
        <end position="1462"/>
    </location>
</feature>
<evidence type="ECO:0000313" key="8">
    <source>
        <dbReference type="Proteomes" id="UP001152799"/>
    </source>
</evidence>
<dbReference type="GO" id="GO:0008270">
    <property type="term" value="F:zinc ion binding"/>
    <property type="evidence" value="ECO:0007669"/>
    <property type="project" value="UniProtKB-KW"/>
</dbReference>
<protein>
    <recommendedName>
        <fullName evidence="6">MYND-type domain-containing protein</fullName>
    </recommendedName>
</protein>
<dbReference type="InterPro" id="IPR002893">
    <property type="entry name" value="Znf_MYND"/>
</dbReference>
<dbReference type="PANTHER" id="PTHR21517">
    <property type="entry name" value="APICAL JUNCTION COMPONENT 1 HOMOLOG"/>
    <property type="match status" value="1"/>
</dbReference>
<dbReference type="SUPFAM" id="SSF144232">
    <property type="entry name" value="HIT/MYND zinc finger-like"/>
    <property type="match status" value="1"/>
</dbReference>
<dbReference type="PROSITE" id="PS50865">
    <property type="entry name" value="ZF_MYND_2"/>
    <property type="match status" value="1"/>
</dbReference>
<dbReference type="GO" id="GO:0005886">
    <property type="term" value="C:plasma membrane"/>
    <property type="evidence" value="ECO:0007669"/>
    <property type="project" value="TreeGrafter"/>
</dbReference>
<evidence type="ECO:0000259" key="6">
    <source>
        <dbReference type="PROSITE" id="PS50865"/>
    </source>
</evidence>
<feature type="compositionally biased region" description="Low complexity" evidence="5">
    <location>
        <begin position="1175"/>
        <end position="1191"/>
    </location>
</feature>
<feature type="compositionally biased region" description="Low complexity" evidence="5">
    <location>
        <begin position="1238"/>
        <end position="1247"/>
    </location>
</feature>
<evidence type="ECO:0000256" key="5">
    <source>
        <dbReference type="SAM" id="MobiDB-lite"/>
    </source>
</evidence>
<keyword evidence="1" id="KW-0479">Metal-binding</keyword>
<reference evidence="7" key="1">
    <citation type="submission" date="2022-01" db="EMBL/GenBank/DDBJ databases">
        <authorList>
            <person name="King R."/>
        </authorList>
    </citation>
    <scope>NUCLEOTIDE SEQUENCE</scope>
</reference>
<feature type="compositionally biased region" description="Polar residues" evidence="5">
    <location>
        <begin position="838"/>
        <end position="866"/>
    </location>
</feature>
<feature type="region of interest" description="Disordered" evidence="5">
    <location>
        <begin position="925"/>
        <end position="964"/>
    </location>
</feature>
<feature type="region of interest" description="Disordered" evidence="5">
    <location>
        <begin position="1311"/>
        <end position="1333"/>
    </location>
</feature>
<feature type="compositionally biased region" description="Basic and acidic residues" evidence="5">
    <location>
        <begin position="927"/>
        <end position="941"/>
    </location>
</feature>
<dbReference type="EMBL" id="OU892284">
    <property type="protein sequence ID" value="CAG9772899.1"/>
    <property type="molecule type" value="Genomic_DNA"/>
</dbReference>
<dbReference type="Pfam" id="PF26649">
    <property type="entry name" value="Ajm-1"/>
    <property type="match status" value="1"/>
</dbReference>
<dbReference type="PANTHER" id="PTHR21517:SF3">
    <property type="entry name" value="APICAL JUNCTION COMPONENT 1 HOMOLOG"/>
    <property type="match status" value="1"/>
</dbReference>
<evidence type="ECO:0000256" key="3">
    <source>
        <dbReference type="ARBA" id="ARBA00022833"/>
    </source>
</evidence>
<feature type="compositionally biased region" description="Polar residues" evidence="5">
    <location>
        <begin position="1214"/>
        <end position="1237"/>
    </location>
</feature>
<name>A0A9N9MWH4_9CUCU</name>
<feature type="region of interest" description="Disordered" evidence="5">
    <location>
        <begin position="697"/>
        <end position="752"/>
    </location>
</feature>
<organism evidence="7 8">
    <name type="scientific">Ceutorhynchus assimilis</name>
    <name type="common">cabbage seed weevil</name>
    <dbReference type="NCBI Taxonomy" id="467358"/>
    <lineage>
        <taxon>Eukaryota</taxon>
        <taxon>Metazoa</taxon>
        <taxon>Ecdysozoa</taxon>
        <taxon>Arthropoda</taxon>
        <taxon>Hexapoda</taxon>
        <taxon>Insecta</taxon>
        <taxon>Pterygota</taxon>
        <taxon>Neoptera</taxon>
        <taxon>Endopterygota</taxon>
        <taxon>Coleoptera</taxon>
        <taxon>Polyphaga</taxon>
        <taxon>Cucujiformia</taxon>
        <taxon>Curculionidae</taxon>
        <taxon>Ceutorhynchinae</taxon>
        <taxon>Ceutorhynchus</taxon>
    </lineage>
</organism>
<evidence type="ECO:0000256" key="1">
    <source>
        <dbReference type="ARBA" id="ARBA00022723"/>
    </source>
</evidence>
<feature type="compositionally biased region" description="Polar residues" evidence="5">
    <location>
        <begin position="1312"/>
        <end position="1321"/>
    </location>
</feature>
<feature type="region of interest" description="Disordered" evidence="5">
    <location>
        <begin position="1381"/>
        <end position="1400"/>
    </location>
</feature>
<sequence>MNEVRIQDWPSTDLNSAVSNSWMPAYGFQTPALMLEKEDFVGNPDAEYFLHGTTGQYMYLETIQEETSDDLRSESDLDSRDSPLGWLATDSEGGSVICIDLIDDVDSDREIACPPKRRKQEFLCLEDEDEISLSRSSSLLQFETLEKQCQQETHSPSIFSFDSLEVAKVHHFSSEYDGEVFRNFEDEINTRSKKSSSRDSLLYNASTRYSSSSDSSDSDTTVENSRSCDNLKTWRSFDSLLLSPNTSTRKFSSENLSEDSGYGDQLLLHNYVKCGSTFFSTLSSSTGQLEGVKRMAKNAGEKSDRKNSYVGFGAYDCDVFQNFNGNFGVSYHDLSNVDQFYEPLSKSSPLTDMFLRKKRHLLNANSTTTAAINPIINIDTENKLSKISAVNVVSHAASVPNLLHQERFSVDIQDSSVNVSSVPKDLNFVGDFNRHPSSAASVAEKNWNLADLSLNLNDTCEEECRFKPELETTQEEFEFEDDILIVPETMAYYKREGSYSEAMSNRVDLSDDENSLRNKHKLKLPKTAIVDFDKRVLKAISEQSLQSLISSTLSLHGSQKHLDQQPIFETRYQNKSAATSTPNLNRIELELERRQKNTYFDDDRRKSTHEINSSKYDTAKIEEERNKNILLDNSTGDECEVEFRRKGSIIKSSTSTSGMSDIDDRTLRNSVKSFSGSNGSKGVHFSPVVAEVNWRDDASTSTVTPDRESLYSLRSSSPELARHSPVLIKPTPQYAGSSNSRRSVSHPDLSDTDSKCYKKEFLESLKSLRHTDNNMSKSQPDVSKLKRKGSQLIKTDREGHTVKVVNLDGVQYQHTHLDLNRDRVSQRSLIESNKHQDQSSGVVRNSAGSKNSLTSKFPFYGNNNNATDEDQPSKVKQSNVGAGKRTSVVGLAMAENTGEEARVKRKNKSGLGGFLQRLASFRLGAKKGQEQKDKLKRKETQKTTTGVPVNKTVNPNLTTTGTNSQKPDYIYIPLKGASGVDNNNAAPVSTKPPLPKQPPPRVVHASVKKAHAAQNGVGFNDERRRRRTIDSACGVVESRDVAGRHGNVSMDGPMGLIETDLDTEVTVITNGANAKARSLLDLGCEPRLQVPKNADGSQNSSGRPHKSMEFLLDKQNLKVVEPPENELQKTERVMSEHELRVQRSLQKLTVPEWYKNSQVPGQGFLLKKNRETRWTGTGSKTTSLSSLGSGTQSPMVLSPTPAAQPFVRWSTSKLNSTASSPCQSTRSSFNQGRQPNGSISPSSARSSFSYRQPYLGWRSQERLNRPRTPAERLASTLLSKQQPALQQQENPEIQTSIKEVTSAIVHYVSGLKPTSDNYDQDNVSRRSSSVSPRGSQKLCWLESSFVGTKPLDSPETPVTCSESPVPPLSLRLDLQNHSSNDLAMLSTGDSKVRPSPSSTTLEDVLDSLLGLPSSGRAASPCLQETVSASTSPQRRASDAEANGAYRRRSEGSEPAATGKIDPSLPAPVLLRCRYSRCGKTALPTSKEAKSFKNCHNCSYTYCSRACRRSHWERHRKTCLFSRMGTLCRQVIQAVKDQKDSLKELSIVARRGYISHGLGAVKCFYPNPEAAEKFLAEGQQSLGELTYVRWQDLLPTEMGPQLYKELVEMCQNYNSETKFVLYISLCVVSETPASGAVKWERQLVSRCAKLRLSKDLNFIGPERETETPETLILTCPPIRLPTPETSMRARLIAFNNVQAQLRNRGVSLKRQYPEIYGLMDAYCEDLTVKFEAQTIYPRNATTRKSFMCIIMLESDQETLKHVEKAGVRVRTVDCLLDCETTTTL</sequence>
<evidence type="ECO:0000256" key="4">
    <source>
        <dbReference type="PROSITE-ProRule" id="PRU00134"/>
    </source>
</evidence>
<proteinExistence type="predicted"/>
<feature type="region of interest" description="Disordered" evidence="5">
    <location>
        <begin position="768"/>
        <end position="790"/>
    </location>
</feature>
<keyword evidence="8" id="KW-1185">Reference proteome</keyword>
<feature type="region of interest" description="Disordered" evidence="5">
    <location>
        <begin position="1174"/>
        <end position="1200"/>
    </location>
</feature>
<dbReference type="OrthoDB" id="6431454at2759"/>
<keyword evidence="3" id="KW-0862">Zinc</keyword>